<dbReference type="RefSeq" id="WP_012178065.1">
    <property type="nucleotide sequence ID" value="NC_009952.1"/>
</dbReference>
<dbReference type="HOGENOM" id="CLU_091311_0_0_5"/>
<gene>
    <name evidence="2" type="ordered locus">Dshi_1393</name>
</gene>
<evidence type="ECO:0000256" key="1">
    <source>
        <dbReference type="SAM" id="SignalP"/>
    </source>
</evidence>
<protein>
    <recommendedName>
        <fullName evidence="4">Lipid A 3-O-deacylase-related protein</fullName>
    </recommendedName>
</protein>
<dbReference type="EMBL" id="CP000830">
    <property type="protein sequence ID" value="ABV93135.1"/>
    <property type="molecule type" value="Genomic_DNA"/>
</dbReference>
<evidence type="ECO:0000313" key="2">
    <source>
        <dbReference type="EMBL" id="ABV93135.1"/>
    </source>
</evidence>
<evidence type="ECO:0000313" key="3">
    <source>
        <dbReference type="Proteomes" id="UP000006833"/>
    </source>
</evidence>
<organism evidence="2 3">
    <name type="scientific">Dinoroseobacter shibae (strain DSM 16493 / NCIMB 14021 / DFL 12)</name>
    <dbReference type="NCBI Taxonomy" id="398580"/>
    <lineage>
        <taxon>Bacteria</taxon>
        <taxon>Pseudomonadati</taxon>
        <taxon>Pseudomonadota</taxon>
        <taxon>Alphaproteobacteria</taxon>
        <taxon>Rhodobacterales</taxon>
        <taxon>Roseobacteraceae</taxon>
        <taxon>Dinoroseobacter</taxon>
    </lineage>
</organism>
<dbReference type="OrthoDB" id="323914at2"/>
<evidence type="ECO:0008006" key="4">
    <source>
        <dbReference type="Google" id="ProtNLM"/>
    </source>
</evidence>
<feature type="chain" id="PRO_5002722778" description="Lipid A 3-O-deacylase-related protein" evidence="1">
    <location>
        <begin position="24"/>
        <end position="195"/>
    </location>
</feature>
<accession>A8LJB3</accession>
<name>A8LJB3_DINSH</name>
<sequence length="195" mass="21755">MTRISSRLLWAGALALWAVQAAADPAPGGGWSWAVQGGVMTDDRAAEALTPTRTELERQFVLGGVLGYDRQIGTSRFSVGAELQANAHFGDQDFVEFALPVALRYHPRDSWWDAFDSFAFGLGLSHYTEVSQLERANYDGQSRRTLIYWYLEAEFAELSTGDTVFWRLHHRSNGYGTLKPNGGSNALMLGYRRPF</sequence>
<feature type="signal peptide" evidence="1">
    <location>
        <begin position="1"/>
        <end position="23"/>
    </location>
</feature>
<dbReference type="Proteomes" id="UP000006833">
    <property type="component" value="Chromosome"/>
</dbReference>
<proteinExistence type="predicted"/>
<dbReference type="KEGG" id="dsh:Dshi_1393"/>
<dbReference type="AlphaFoldDB" id="A8LJB3"/>
<keyword evidence="1" id="KW-0732">Signal</keyword>
<keyword evidence="3" id="KW-1185">Reference proteome</keyword>
<reference evidence="3" key="1">
    <citation type="journal article" date="2010" name="ISME J.">
        <title>The complete genome sequence of the algal symbiont Dinoroseobacter shibae: a hitchhiker's guide to life in the sea.</title>
        <authorList>
            <person name="Wagner-Dobler I."/>
            <person name="Ballhausen B."/>
            <person name="Berger M."/>
            <person name="Brinkhoff T."/>
            <person name="Buchholz I."/>
            <person name="Bunk B."/>
            <person name="Cypionka H."/>
            <person name="Daniel R."/>
            <person name="Drepper T."/>
            <person name="Gerdts G."/>
            <person name="Hahnke S."/>
            <person name="Han C."/>
            <person name="Jahn D."/>
            <person name="Kalhoefer D."/>
            <person name="Kiss H."/>
            <person name="Klenk H.P."/>
            <person name="Kyrpides N."/>
            <person name="Liebl W."/>
            <person name="Liesegang H."/>
            <person name="Meincke L."/>
            <person name="Pati A."/>
            <person name="Petersen J."/>
            <person name="Piekarski T."/>
            <person name="Pommerenke C."/>
            <person name="Pradella S."/>
            <person name="Pukall R."/>
            <person name="Rabus R."/>
            <person name="Stackebrandt E."/>
            <person name="Thole S."/>
            <person name="Thompson L."/>
            <person name="Tielen P."/>
            <person name="Tomasch J."/>
            <person name="von Jan M."/>
            <person name="Wanphrut N."/>
            <person name="Wichels A."/>
            <person name="Zech H."/>
            <person name="Simon M."/>
        </authorList>
    </citation>
    <scope>NUCLEOTIDE SEQUENCE [LARGE SCALE GENOMIC DNA]</scope>
    <source>
        <strain evidence="3">DSM 16493 / NCIMB 14021 / DFL 12</strain>
    </source>
</reference>